<dbReference type="GO" id="GO:0045165">
    <property type="term" value="P:cell fate commitment"/>
    <property type="evidence" value="ECO:0007669"/>
    <property type="project" value="TreeGrafter"/>
</dbReference>
<name>A0AAD4K1I3_9MUSC</name>
<evidence type="ECO:0000313" key="13">
    <source>
        <dbReference type="Proteomes" id="UP001200034"/>
    </source>
</evidence>
<keyword evidence="9" id="KW-0449">Lipoprotein</keyword>
<dbReference type="Gene3D" id="3.30.2460.20">
    <property type="match status" value="1"/>
</dbReference>
<reference evidence="12" key="1">
    <citation type="journal article" date="2021" name="Mol. Ecol. Resour.">
        <title>Phylogenomic analyses of the genus Drosophila reveals genomic signals of climate adaptation.</title>
        <authorList>
            <person name="Li F."/>
            <person name="Rane R.V."/>
            <person name="Luria V."/>
            <person name="Xiong Z."/>
            <person name="Chen J."/>
            <person name="Li Z."/>
            <person name="Catullo R.A."/>
            <person name="Griffin P.C."/>
            <person name="Schiffer M."/>
            <person name="Pearce S."/>
            <person name="Lee S.F."/>
            <person name="McElroy K."/>
            <person name="Stocker A."/>
            <person name="Shirriffs J."/>
            <person name="Cockerell F."/>
            <person name="Coppin C."/>
            <person name="Sgro C.M."/>
            <person name="Karger A."/>
            <person name="Cain J.W."/>
            <person name="Weber J.A."/>
            <person name="Santpere G."/>
            <person name="Kirschner M.W."/>
            <person name="Hoffmann A.A."/>
            <person name="Oakeshott J.G."/>
            <person name="Zhang G."/>
        </authorList>
    </citation>
    <scope>NUCLEOTIDE SEQUENCE</scope>
    <source>
        <strain evidence="12">BGI-SZ-2011g</strain>
    </source>
</reference>
<dbReference type="InterPro" id="IPR018161">
    <property type="entry name" value="Wnt_CS"/>
</dbReference>
<comment type="function">
    <text evidence="10">Ligand for members of the frizzled family of seven transmembrane receptors.</text>
</comment>
<protein>
    <recommendedName>
        <fullName evidence="10">Protein Wnt</fullName>
    </recommendedName>
</protein>
<keyword evidence="6 10" id="KW-0879">Wnt signaling pathway</keyword>
<feature type="non-terminal residue" evidence="12">
    <location>
        <position position="362"/>
    </location>
</feature>
<dbReference type="EMBL" id="JAJJHW010002585">
    <property type="protein sequence ID" value="KAH8371889.1"/>
    <property type="molecule type" value="Genomic_DNA"/>
</dbReference>
<comment type="subcellular location">
    <subcellularLocation>
        <location evidence="1 10">Secreted</location>
        <location evidence="1 10">Extracellular space</location>
        <location evidence="1 10">Extracellular matrix</location>
    </subcellularLocation>
</comment>
<evidence type="ECO:0000256" key="4">
    <source>
        <dbReference type="ARBA" id="ARBA00022525"/>
    </source>
</evidence>
<keyword evidence="8" id="KW-0325">Glycoprotein</keyword>
<evidence type="ECO:0000256" key="1">
    <source>
        <dbReference type="ARBA" id="ARBA00004498"/>
    </source>
</evidence>
<dbReference type="PANTHER" id="PTHR12027:SF112">
    <property type="entry name" value="PROTEIN WNT-2"/>
    <property type="match status" value="1"/>
</dbReference>
<dbReference type="AlphaFoldDB" id="A0AAD4K1I3"/>
<dbReference type="GO" id="GO:0060070">
    <property type="term" value="P:canonical Wnt signaling pathway"/>
    <property type="evidence" value="ECO:0007669"/>
    <property type="project" value="TreeGrafter"/>
</dbReference>
<evidence type="ECO:0000256" key="2">
    <source>
        <dbReference type="ARBA" id="ARBA00005683"/>
    </source>
</evidence>
<evidence type="ECO:0000256" key="7">
    <source>
        <dbReference type="ARBA" id="ARBA00023157"/>
    </source>
</evidence>
<dbReference type="Proteomes" id="UP001200034">
    <property type="component" value="Unassembled WGS sequence"/>
</dbReference>
<evidence type="ECO:0000256" key="11">
    <source>
        <dbReference type="SAM" id="SignalP"/>
    </source>
</evidence>
<keyword evidence="5" id="KW-0272">Extracellular matrix</keyword>
<organism evidence="12 13">
    <name type="scientific">Drosophila rubida</name>
    <dbReference type="NCBI Taxonomy" id="30044"/>
    <lineage>
        <taxon>Eukaryota</taxon>
        <taxon>Metazoa</taxon>
        <taxon>Ecdysozoa</taxon>
        <taxon>Arthropoda</taxon>
        <taxon>Hexapoda</taxon>
        <taxon>Insecta</taxon>
        <taxon>Pterygota</taxon>
        <taxon>Neoptera</taxon>
        <taxon>Endopterygota</taxon>
        <taxon>Diptera</taxon>
        <taxon>Brachycera</taxon>
        <taxon>Muscomorpha</taxon>
        <taxon>Ephydroidea</taxon>
        <taxon>Drosophilidae</taxon>
        <taxon>Drosophila</taxon>
    </lineage>
</organism>
<proteinExistence type="inferred from homology"/>
<evidence type="ECO:0000256" key="3">
    <source>
        <dbReference type="ARBA" id="ARBA00022473"/>
    </source>
</evidence>
<dbReference type="GO" id="GO:0048468">
    <property type="term" value="P:cell development"/>
    <property type="evidence" value="ECO:0007669"/>
    <property type="project" value="UniProtKB-ARBA"/>
</dbReference>
<evidence type="ECO:0000256" key="5">
    <source>
        <dbReference type="ARBA" id="ARBA00022530"/>
    </source>
</evidence>
<dbReference type="InterPro" id="IPR005817">
    <property type="entry name" value="Wnt"/>
</dbReference>
<comment type="caution">
    <text evidence="12">The sequence shown here is derived from an EMBL/GenBank/DDBJ whole genome shotgun (WGS) entry which is preliminary data.</text>
</comment>
<evidence type="ECO:0000256" key="9">
    <source>
        <dbReference type="ARBA" id="ARBA00023288"/>
    </source>
</evidence>
<evidence type="ECO:0000256" key="8">
    <source>
        <dbReference type="ARBA" id="ARBA00023180"/>
    </source>
</evidence>
<dbReference type="GO" id="GO:0030182">
    <property type="term" value="P:neuron differentiation"/>
    <property type="evidence" value="ECO:0007669"/>
    <property type="project" value="TreeGrafter"/>
</dbReference>
<dbReference type="PROSITE" id="PS00246">
    <property type="entry name" value="WNT1"/>
    <property type="match status" value="1"/>
</dbReference>
<dbReference type="GO" id="GO:0005615">
    <property type="term" value="C:extracellular space"/>
    <property type="evidence" value="ECO:0007669"/>
    <property type="project" value="TreeGrafter"/>
</dbReference>
<feature type="chain" id="PRO_5041990557" description="Protein Wnt" evidence="11">
    <location>
        <begin position="18"/>
        <end position="362"/>
    </location>
</feature>
<evidence type="ECO:0000256" key="6">
    <source>
        <dbReference type="ARBA" id="ARBA00022687"/>
    </source>
</evidence>
<keyword evidence="13" id="KW-1185">Reference proteome</keyword>
<dbReference type="Pfam" id="PF00110">
    <property type="entry name" value="wnt"/>
    <property type="match status" value="2"/>
</dbReference>
<accession>A0AAD4K1I3</accession>
<dbReference type="FunFam" id="3.30.2460.20:FF:000001">
    <property type="entry name" value="Wnt homolog"/>
    <property type="match status" value="1"/>
</dbReference>
<keyword evidence="4" id="KW-0964">Secreted</keyword>
<dbReference type="PRINTS" id="PR01349">
    <property type="entry name" value="WNTPROTEIN"/>
</dbReference>
<keyword evidence="3 10" id="KW-0217">Developmental protein</keyword>
<dbReference type="CDD" id="cd19339">
    <property type="entry name" value="Wnt_Wnt7"/>
    <property type="match status" value="1"/>
</dbReference>
<keyword evidence="11" id="KW-0732">Signal</keyword>
<sequence length="362" mass="40356">YLLCCFLVRLVSSFTSAMLCGRIPGLTTAQRQLCSDMPDALIALDEGQQVGARECQQQFRGHRWNCSGVWQRNVFSHVIPIGEYHQLASLVGITTTIMITFLFCPATASREAAYTYAIASAGAAYSVTAACARGNISTCGCDVRHKTAPSEWKWGGCSADVDFGMRYTRKFMDARELEHDSRTLMNRHNNRVGRTIVKKLLRTDCKCHGVSGSCVMKTCWTSLPPFSVIGDKLMQKYHKAKTVQAVRGKRGLRLVLSRKKHAAAAAAAQKAALIWPKRMELVYLEASPNYCERSIQTGTLGTAGRPCNRSGHGPQSCDLLCCGRGHNTQHIRRKQQCRCQFHWCCSVECELCDENYEEFTCK</sequence>
<gene>
    <name evidence="12" type="ORF">KR093_009245</name>
</gene>
<dbReference type="GO" id="GO:0005125">
    <property type="term" value="F:cytokine activity"/>
    <property type="evidence" value="ECO:0007669"/>
    <property type="project" value="TreeGrafter"/>
</dbReference>
<keyword evidence="7" id="KW-1015">Disulfide bond</keyword>
<dbReference type="InterPro" id="IPR043158">
    <property type="entry name" value="Wnt_C"/>
</dbReference>
<feature type="signal peptide" evidence="11">
    <location>
        <begin position="1"/>
        <end position="17"/>
    </location>
</feature>
<evidence type="ECO:0000256" key="10">
    <source>
        <dbReference type="RuleBase" id="RU003500"/>
    </source>
</evidence>
<dbReference type="GO" id="GO:0007517">
    <property type="term" value="P:muscle organ development"/>
    <property type="evidence" value="ECO:0007669"/>
    <property type="project" value="UniProtKB-ARBA"/>
</dbReference>
<dbReference type="SMART" id="SM00097">
    <property type="entry name" value="WNT1"/>
    <property type="match status" value="1"/>
</dbReference>
<dbReference type="GO" id="GO:0060560">
    <property type="term" value="P:developmental growth involved in morphogenesis"/>
    <property type="evidence" value="ECO:0007669"/>
    <property type="project" value="UniProtKB-ARBA"/>
</dbReference>
<evidence type="ECO:0000313" key="12">
    <source>
        <dbReference type="EMBL" id="KAH8371889.1"/>
    </source>
</evidence>
<comment type="similarity">
    <text evidence="2 10">Belongs to the Wnt family.</text>
</comment>
<dbReference type="PANTHER" id="PTHR12027">
    <property type="entry name" value="WNT RELATED"/>
    <property type="match status" value="1"/>
</dbReference>
<dbReference type="GO" id="GO:0005109">
    <property type="term" value="F:frizzled binding"/>
    <property type="evidence" value="ECO:0007669"/>
    <property type="project" value="TreeGrafter"/>
</dbReference>
<dbReference type="GO" id="GO:0046330">
    <property type="term" value="P:positive regulation of JNK cascade"/>
    <property type="evidence" value="ECO:0007669"/>
    <property type="project" value="TreeGrafter"/>
</dbReference>
<dbReference type="GO" id="GO:0000902">
    <property type="term" value="P:cell morphogenesis"/>
    <property type="evidence" value="ECO:0007669"/>
    <property type="project" value="UniProtKB-ARBA"/>
</dbReference>